<evidence type="ECO:0000313" key="3">
    <source>
        <dbReference type="Proteomes" id="UP001648503"/>
    </source>
</evidence>
<feature type="region of interest" description="Disordered" evidence="1">
    <location>
        <begin position="347"/>
        <end position="370"/>
    </location>
</feature>
<proteinExistence type="predicted"/>
<sequence length="1051" mass="116521">MQHDQKWLNVHSHRPYSSKNRLVAHGAGRGRRAVYADQTPNLRPPVSLPSETRFSSISRTPRHVLASQRMPSTMAGPCYKQINSNQPIHQYHYQNQSDLSCYGSIPMHVTHTEPQQIYTNTSRMKGVVANPVSIPHPPISKKPHLFQQRQKPKPPISGIESSRSLSRGDYSQARFQTMQSASPLMMHAARSQFPSRGGAAPTPSLNMASDKMKWRQQLPQDQTQQESTMRQYQLPRSHPSRILNRHRVPQQTYNTTHGNDLPHRAHESQLEPRYEVNPAQMHRPYEVEFPFYEQTEFYGVPTTTSHGKPINETKLLLHQLPTHTFENNSSPTRSIHRVPESHLNTVQPHLPRTRWPTPSHNTAQLQSKPTHRWVTSLKSRISLTTSERYMRPKYHVNESLGAVESDAILPPYIPYTQGEYRQLKSRDSHMKLPKGLGRNPNPQWEDQNDKRTRMNEYASLIRARDQEAANLVYRPPPLQSAVPIRSALSLHGTIIHAKSATASNKTNDPLVTQAVHAPRRRMSVTFSDNLESIKPEEVYRQRTAGSKKAHVRVGITDPRHCFANDAQPSHYSKVNIKTSRVLPPIITAAIPVDPVLASGIHICMDTATVSDTSVCTMSTSPPIVKAEHIVVAHNPEPFLMSMPENTAHVIDANMGNISCMPEPAPLRDIYIEIQTPATSNGADVSIMSTDTTVYDSVSHSGPTENANISTVDCMHGMDLEDVKGSNPNVESLEAGFESGLKEEASTDCNVKGIQIQDNYSPSRLDTDTMAVASPTDISAPDRSDVINHLLEPNPVGDDPIISRDDPSRVGIAIVDPSTSNPVDELIDQFACGIVMDDLIANPAYTPSTSALDSSIPNKKSELTQLPSDDHLEAAIVAQSFQSLKSTEDTIENPIDIETKLGKDMLHIIQDSRDHLEVPLPGGVIEKVDQAQEIGSETLYSKAHDMDNLLSPKDDGVCPISGEYDNRSLKSIDLEPILSSASQSAHQIHEQPASPTIEKESLADFVLTADPHLDADRVLSTPCLETQSEDSQGSNSLSEPADLSADQSINAM</sequence>
<reference evidence="2 3" key="1">
    <citation type="submission" date="2021-02" db="EMBL/GenBank/DDBJ databases">
        <title>Variation within the Batrachochytrium salamandrivorans European outbreak.</title>
        <authorList>
            <person name="Kelly M."/>
            <person name="Pasmans F."/>
            <person name="Shea T.P."/>
            <person name="Munoz J.F."/>
            <person name="Carranza S."/>
            <person name="Cuomo C.A."/>
            <person name="Martel A."/>
        </authorList>
    </citation>
    <scope>NUCLEOTIDE SEQUENCE [LARGE SCALE GENOMIC DNA]</scope>
    <source>
        <strain evidence="2 3">AMFP18/2</strain>
    </source>
</reference>
<feature type="region of interest" description="Disordered" evidence="1">
    <location>
        <begin position="193"/>
        <end position="243"/>
    </location>
</feature>
<gene>
    <name evidence="2" type="ORF">BASA50_004550</name>
</gene>
<feature type="compositionally biased region" description="Polar residues" evidence="1">
    <location>
        <begin position="356"/>
        <end position="368"/>
    </location>
</feature>
<feature type="compositionally biased region" description="Polar residues" evidence="1">
    <location>
        <begin position="217"/>
        <end position="231"/>
    </location>
</feature>
<comment type="caution">
    <text evidence="2">The sequence shown here is derived from an EMBL/GenBank/DDBJ whole genome shotgun (WGS) entry which is preliminary data.</text>
</comment>
<evidence type="ECO:0000256" key="1">
    <source>
        <dbReference type="SAM" id="MobiDB-lite"/>
    </source>
</evidence>
<feature type="region of interest" description="Disordered" evidence="1">
    <location>
        <begin position="1024"/>
        <end position="1051"/>
    </location>
</feature>
<accession>A0ABQ8FEZ8</accession>
<protein>
    <submittedName>
        <fullName evidence="2">Uncharacterized protein</fullName>
    </submittedName>
</protein>
<dbReference type="EMBL" id="JAFCIX010000152">
    <property type="protein sequence ID" value="KAH6597197.1"/>
    <property type="molecule type" value="Genomic_DNA"/>
</dbReference>
<feature type="region of interest" description="Disordered" evidence="1">
    <location>
        <begin position="136"/>
        <end position="167"/>
    </location>
</feature>
<keyword evidence="3" id="KW-1185">Reference proteome</keyword>
<feature type="compositionally biased region" description="Polar residues" evidence="1">
    <location>
        <begin position="1024"/>
        <end position="1037"/>
    </location>
</feature>
<name>A0ABQ8FEZ8_9FUNG</name>
<evidence type="ECO:0000313" key="2">
    <source>
        <dbReference type="EMBL" id="KAH6597197.1"/>
    </source>
</evidence>
<dbReference type="Proteomes" id="UP001648503">
    <property type="component" value="Unassembled WGS sequence"/>
</dbReference>
<organism evidence="2 3">
    <name type="scientific">Batrachochytrium salamandrivorans</name>
    <dbReference type="NCBI Taxonomy" id="1357716"/>
    <lineage>
        <taxon>Eukaryota</taxon>
        <taxon>Fungi</taxon>
        <taxon>Fungi incertae sedis</taxon>
        <taxon>Chytridiomycota</taxon>
        <taxon>Chytridiomycota incertae sedis</taxon>
        <taxon>Chytridiomycetes</taxon>
        <taxon>Rhizophydiales</taxon>
        <taxon>Rhizophydiales incertae sedis</taxon>
        <taxon>Batrachochytrium</taxon>
    </lineage>
</organism>